<sequence length="58" mass="6770">INDLKTETTEKKIEILLQTLLQEKNSSEKQNVTRNKETIPENSQAIYIEVPIENQDKK</sequence>
<organism evidence="1 2">
    <name type="scientific">Gigaspora margarita</name>
    <dbReference type="NCBI Taxonomy" id="4874"/>
    <lineage>
        <taxon>Eukaryota</taxon>
        <taxon>Fungi</taxon>
        <taxon>Fungi incertae sedis</taxon>
        <taxon>Mucoromycota</taxon>
        <taxon>Glomeromycotina</taxon>
        <taxon>Glomeromycetes</taxon>
        <taxon>Diversisporales</taxon>
        <taxon>Gigasporaceae</taxon>
        <taxon>Gigaspora</taxon>
    </lineage>
</organism>
<dbReference type="EMBL" id="CAJVQB010038633">
    <property type="protein sequence ID" value="CAG8826458.1"/>
    <property type="molecule type" value="Genomic_DNA"/>
</dbReference>
<gene>
    <name evidence="1" type="ORF">GMARGA_LOCUS29133</name>
</gene>
<evidence type="ECO:0000313" key="2">
    <source>
        <dbReference type="Proteomes" id="UP000789901"/>
    </source>
</evidence>
<feature type="non-terminal residue" evidence="1">
    <location>
        <position position="1"/>
    </location>
</feature>
<evidence type="ECO:0000313" key="1">
    <source>
        <dbReference type="EMBL" id="CAG8826458.1"/>
    </source>
</evidence>
<comment type="caution">
    <text evidence="1">The sequence shown here is derived from an EMBL/GenBank/DDBJ whole genome shotgun (WGS) entry which is preliminary data.</text>
</comment>
<name>A0ABN7WBX3_GIGMA</name>
<dbReference type="Proteomes" id="UP000789901">
    <property type="component" value="Unassembled WGS sequence"/>
</dbReference>
<accession>A0ABN7WBX3</accession>
<proteinExistence type="predicted"/>
<reference evidence="1 2" key="1">
    <citation type="submission" date="2021-06" db="EMBL/GenBank/DDBJ databases">
        <authorList>
            <person name="Kallberg Y."/>
            <person name="Tangrot J."/>
            <person name="Rosling A."/>
        </authorList>
    </citation>
    <scope>NUCLEOTIDE SEQUENCE [LARGE SCALE GENOMIC DNA]</scope>
    <source>
        <strain evidence="1 2">120-4 pot B 10/14</strain>
    </source>
</reference>
<keyword evidence="2" id="KW-1185">Reference proteome</keyword>
<protein>
    <submittedName>
        <fullName evidence="1">2934_t:CDS:1</fullName>
    </submittedName>
</protein>